<gene>
    <name evidence="5" type="ORF">A2Y99_04850</name>
</gene>
<proteinExistence type="inferred from homology"/>
<feature type="domain" description="PEP-utilising enzyme mobile" evidence="4">
    <location>
        <begin position="90"/>
        <end position="159"/>
    </location>
</feature>
<sequence length="167" mass="18137">MILNEPVSALQKIDNDLLNKRKICFVLNCTDKKITHMEGQNALTVARQFFNVADIQQNIIQGVVASVGNKRHFRGTARIVLTIDQIGKVKEGDILVTTMTSPDFVIGIKKAAAIITDVGGMLSHAAIVSRELKKPCIVGTEIATKVIHDGDIVELHSGKGIVKIIKS</sequence>
<dbReference type="SUPFAM" id="SSF52009">
    <property type="entry name" value="Phosphohistidine domain"/>
    <property type="match status" value="1"/>
</dbReference>
<evidence type="ECO:0000256" key="3">
    <source>
        <dbReference type="ARBA" id="ARBA00022840"/>
    </source>
</evidence>
<evidence type="ECO:0000259" key="4">
    <source>
        <dbReference type="Pfam" id="PF00391"/>
    </source>
</evidence>
<organism evidence="5 6">
    <name type="scientific">Candidatus Gottesmanbacteria bacterium RBG_13_37_7</name>
    <dbReference type="NCBI Taxonomy" id="1798369"/>
    <lineage>
        <taxon>Bacteria</taxon>
        <taxon>Candidatus Gottesmaniibacteriota</taxon>
    </lineage>
</organism>
<evidence type="ECO:0000256" key="2">
    <source>
        <dbReference type="ARBA" id="ARBA00022741"/>
    </source>
</evidence>
<dbReference type="Pfam" id="PF00391">
    <property type="entry name" value="PEP-utilizers"/>
    <property type="match status" value="1"/>
</dbReference>
<evidence type="ECO:0000256" key="1">
    <source>
        <dbReference type="ARBA" id="ARBA00007837"/>
    </source>
</evidence>
<dbReference type="PANTHER" id="PTHR43030:SF1">
    <property type="entry name" value="PHOSPHOENOLPYRUVATE SYNTHASE"/>
    <property type="match status" value="1"/>
</dbReference>
<comment type="caution">
    <text evidence="5">The sequence shown here is derived from an EMBL/GenBank/DDBJ whole genome shotgun (WGS) entry which is preliminary data.</text>
</comment>
<name>A0A1F5YJ67_9BACT</name>
<keyword evidence="2" id="KW-0547">Nucleotide-binding</keyword>
<evidence type="ECO:0000313" key="6">
    <source>
        <dbReference type="Proteomes" id="UP000178230"/>
    </source>
</evidence>
<comment type="similarity">
    <text evidence="1">Belongs to the PEP-utilizing enzyme family.</text>
</comment>
<dbReference type="GO" id="GO:0008986">
    <property type="term" value="F:pyruvate, water dikinase activity"/>
    <property type="evidence" value="ECO:0007669"/>
    <property type="project" value="InterPro"/>
</dbReference>
<dbReference type="GO" id="GO:0005524">
    <property type="term" value="F:ATP binding"/>
    <property type="evidence" value="ECO:0007669"/>
    <property type="project" value="UniProtKB-KW"/>
</dbReference>
<reference evidence="5 6" key="1">
    <citation type="journal article" date="2016" name="Nat. Commun.">
        <title>Thousands of microbial genomes shed light on interconnected biogeochemical processes in an aquifer system.</title>
        <authorList>
            <person name="Anantharaman K."/>
            <person name="Brown C.T."/>
            <person name="Hug L.A."/>
            <person name="Sharon I."/>
            <person name="Castelle C.J."/>
            <person name="Probst A.J."/>
            <person name="Thomas B.C."/>
            <person name="Singh A."/>
            <person name="Wilkins M.J."/>
            <person name="Karaoz U."/>
            <person name="Brodie E.L."/>
            <person name="Williams K.H."/>
            <person name="Hubbard S.S."/>
            <person name="Banfield J.F."/>
        </authorList>
    </citation>
    <scope>NUCLEOTIDE SEQUENCE [LARGE SCALE GENOMIC DNA]</scope>
</reference>
<dbReference type="PANTHER" id="PTHR43030">
    <property type="entry name" value="PHOSPHOENOLPYRUVATE SYNTHASE"/>
    <property type="match status" value="1"/>
</dbReference>
<dbReference type="AlphaFoldDB" id="A0A1F5YJ67"/>
<dbReference type="Proteomes" id="UP000178230">
    <property type="component" value="Unassembled WGS sequence"/>
</dbReference>
<keyword evidence="3" id="KW-0067">ATP-binding</keyword>
<dbReference type="InterPro" id="IPR036637">
    <property type="entry name" value="Phosphohistidine_dom_sf"/>
</dbReference>
<dbReference type="InterPro" id="IPR006319">
    <property type="entry name" value="PEP_synth"/>
</dbReference>
<dbReference type="EMBL" id="MFIY01000024">
    <property type="protein sequence ID" value="OGG00134.1"/>
    <property type="molecule type" value="Genomic_DNA"/>
</dbReference>
<evidence type="ECO:0000313" key="5">
    <source>
        <dbReference type="EMBL" id="OGG00134.1"/>
    </source>
</evidence>
<dbReference type="Gene3D" id="3.50.30.10">
    <property type="entry name" value="Phosphohistidine domain"/>
    <property type="match status" value="1"/>
</dbReference>
<accession>A0A1F5YJ67</accession>
<protein>
    <recommendedName>
        <fullName evidence="4">PEP-utilising enzyme mobile domain-containing protein</fullName>
    </recommendedName>
</protein>
<dbReference type="InterPro" id="IPR008279">
    <property type="entry name" value="PEP-util_enz_mobile_dom"/>
</dbReference>